<dbReference type="AlphaFoldDB" id="A0A517V615"/>
<protein>
    <recommendedName>
        <fullName evidence="5">J domain-containing protein</fullName>
    </recommendedName>
</protein>
<dbReference type="KEGG" id="gax:Pan161_00620"/>
<keyword evidence="2" id="KW-0472">Membrane</keyword>
<dbReference type="Proteomes" id="UP000316855">
    <property type="component" value="Chromosome"/>
</dbReference>
<dbReference type="RefSeq" id="WP_145223623.1">
    <property type="nucleotide sequence ID" value="NZ_CP036343.1"/>
</dbReference>
<evidence type="ECO:0000256" key="2">
    <source>
        <dbReference type="SAM" id="Phobius"/>
    </source>
</evidence>
<proteinExistence type="predicted"/>
<dbReference type="EMBL" id="CP036343">
    <property type="protein sequence ID" value="QDT88446.1"/>
    <property type="molecule type" value="Genomic_DNA"/>
</dbReference>
<evidence type="ECO:0008006" key="5">
    <source>
        <dbReference type="Google" id="ProtNLM"/>
    </source>
</evidence>
<evidence type="ECO:0000256" key="1">
    <source>
        <dbReference type="SAM" id="MobiDB-lite"/>
    </source>
</evidence>
<reference evidence="3 4" key="1">
    <citation type="submission" date="2019-02" db="EMBL/GenBank/DDBJ databases">
        <title>Deep-cultivation of Planctomycetes and their phenomic and genomic characterization uncovers novel biology.</title>
        <authorList>
            <person name="Wiegand S."/>
            <person name="Jogler M."/>
            <person name="Boedeker C."/>
            <person name="Pinto D."/>
            <person name="Vollmers J."/>
            <person name="Rivas-Marin E."/>
            <person name="Kohn T."/>
            <person name="Peeters S.H."/>
            <person name="Heuer A."/>
            <person name="Rast P."/>
            <person name="Oberbeckmann S."/>
            <person name="Bunk B."/>
            <person name="Jeske O."/>
            <person name="Meyerdierks A."/>
            <person name="Storesund J.E."/>
            <person name="Kallscheuer N."/>
            <person name="Luecker S."/>
            <person name="Lage O.M."/>
            <person name="Pohl T."/>
            <person name="Merkel B.J."/>
            <person name="Hornburger P."/>
            <person name="Mueller R.-W."/>
            <person name="Bruemmer F."/>
            <person name="Labrenz M."/>
            <person name="Spormann A.M."/>
            <person name="Op den Camp H."/>
            <person name="Overmann J."/>
            <person name="Amann R."/>
            <person name="Jetten M.S.M."/>
            <person name="Mascher T."/>
            <person name="Medema M.H."/>
            <person name="Devos D.P."/>
            <person name="Kaster A.-K."/>
            <person name="Ovreas L."/>
            <person name="Rohde M."/>
            <person name="Galperin M.Y."/>
            <person name="Jogler C."/>
        </authorList>
    </citation>
    <scope>NUCLEOTIDE SEQUENCE [LARGE SCALE GENOMIC DNA]</scope>
    <source>
        <strain evidence="3 4">Pan161</strain>
    </source>
</reference>
<feature type="transmembrane region" description="Helical" evidence="2">
    <location>
        <begin position="430"/>
        <end position="454"/>
    </location>
</feature>
<keyword evidence="2" id="KW-0812">Transmembrane</keyword>
<feature type="compositionally biased region" description="Basic and acidic residues" evidence="1">
    <location>
        <begin position="113"/>
        <end position="122"/>
    </location>
</feature>
<gene>
    <name evidence="3" type="ORF">Pan161_00620</name>
</gene>
<evidence type="ECO:0000313" key="3">
    <source>
        <dbReference type="EMBL" id="QDT88446.1"/>
    </source>
</evidence>
<name>A0A517V615_9PLAN</name>
<accession>A0A517V615</accession>
<keyword evidence="4" id="KW-1185">Reference proteome</keyword>
<feature type="region of interest" description="Disordered" evidence="1">
    <location>
        <begin position="111"/>
        <end position="131"/>
    </location>
</feature>
<dbReference type="OrthoDB" id="231919at2"/>
<organism evidence="3 4">
    <name type="scientific">Gimesia algae</name>
    <dbReference type="NCBI Taxonomy" id="2527971"/>
    <lineage>
        <taxon>Bacteria</taxon>
        <taxon>Pseudomonadati</taxon>
        <taxon>Planctomycetota</taxon>
        <taxon>Planctomycetia</taxon>
        <taxon>Planctomycetales</taxon>
        <taxon>Planctomycetaceae</taxon>
        <taxon>Gimesia</taxon>
    </lineage>
</organism>
<sequence>MSGPIEPQWSLLPDDPEAFFGLSGEYDLRDLKRKYNSYIRQFKPERFPEEFQNIRAAFERLNDALRYHERPRSSSIQPDLQFDWNFNELTHQDPQSGELPPELVKPRAFPWPDDAHPVERSDGLSAQSDPQRLHERINVESLPGIFEDLKQKEEKSPYDYYTLAVLSDVQQEKTHSFAYWLLEGLQAHPDEPALFELLRQYFANQPASDGLPELLEATARIIRTDRFYYLTERAWDELLRHDAFSDFREHLETCEANLLDHRIDHMLVFYLHILKTAVWKASDHWLREKFGEIEAHYDRLPYWAEEEIDFLEQINQYRSQRSEFLEGGPIRAMIDQAIFDYCTQRESDADRSFLECQNQLVSLEEEVLREFDVPQEDFGIALYLWERISSDVLERIADDLDPEQTDSLEIRAKKLGHRLLTDGVGTRFRIFHYSFAILGIGIFGTIGLMIYYLIYILDSFWINLLKIFGIMIADFVILLLVGALQDWVIRGYYRSWWRFELMRYYQTQWFPLHDLAAELEQIKSIKVGDEEREGLDKIAEAMRKDVGLFLFVNAQRLLTACQ</sequence>
<feature type="transmembrane region" description="Helical" evidence="2">
    <location>
        <begin position="460"/>
        <end position="484"/>
    </location>
</feature>
<evidence type="ECO:0000313" key="4">
    <source>
        <dbReference type="Proteomes" id="UP000316855"/>
    </source>
</evidence>
<keyword evidence="2" id="KW-1133">Transmembrane helix</keyword>